<sequence length="80" mass="9351">MVEQAVEKDVNHINEAGFQRMESKMEKILEIQQKMSAYLNMRLDFNYKELNEKSETLDAYVVRHPCFSDCRSCAEVRSSG</sequence>
<dbReference type="Proteomes" id="UP000712600">
    <property type="component" value="Unassembled WGS sequence"/>
</dbReference>
<name>A0A8S9QYC2_BRACR</name>
<evidence type="ECO:0000313" key="1">
    <source>
        <dbReference type="EMBL" id="KAF3556308.1"/>
    </source>
</evidence>
<dbReference type="AlphaFoldDB" id="A0A8S9QYC2"/>
<proteinExistence type="predicted"/>
<gene>
    <name evidence="1" type="ORF">F2Q69_00015906</name>
</gene>
<evidence type="ECO:0000313" key="2">
    <source>
        <dbReference type="Proteomes" id="UP000712600"/>
    </source>
</evidence>
<dbReference type="EMBL" id="QGKX02000996">
    <property type="protein sequence ID" value="KAF3556308.1"/>
    <property type="molecule type" value="Genomic_DNA"/>
</dbReference>
<protein>
    <submittedName>
        <fullName evidence="1">Uncharacterized protein</fullName>
    </submittedName>
</protein>
<reference evidence="1" key="1">
    <citation type="submission" date="2019-12" db="EMBL/GenBank/DDBJ databases">
        <title>Genome sequencing and annotation of Brassica cretica.</title>
        <authorList>
            <person name="Studholme D.J."/>
            <person name="Sarris P."/>
        </authorList>
    </citation>
    <scope>NUCLEOTIDE SEQUENCE</scope>
    <source>
        <strain evidence="1">PFS-109/04</strain>
        <tissue evidence="1">Leaf</tissue>
    </source>
</reference>
<comment type="caution">
    <text evidence="1">The sequence shown here is derived from an EMBL/GenBank/DDBJ whole genome shotgun (WGS) entry which is preliminary data.</text>
</comment>
<accession>A0A8S9QYC2</accession>
<organism evidence="1 2">
    <name type="scientific">Brassica cretica</name>
    <name type="common">Mustard</name>
    <dbReference type="NCBI Taxonomy" id="69181"/>
    <lineage>
        <taxon>Eukaryota</taxon>
        <taxon>Viridiplantae</taxon>
        <taxon>Streptophyta</taxon>
        <taxon>Embryophyta</taxon>
        <taxon>Tracheophyta</taxon>
        <taxon>Spermatophyta</taxon>
        <taxon>Magnoliopsida</taxon>
        <taxon>eudicotyledons</taxon>
        <taxon>Gunneridae</taxon>
        <taxon>Pentapetalae</taxon>
        <taxon>rosids</taxon>
        <taxon>malvids</taxon>
        <taxon>Brassicales</taxon>
        <taxon>Brassicaceae</taxon>
        <taxon>Brassiceae</taxon>
        <taxon>Brassica</taxon>
    </lineage>
</organism>